<keyword evidence="4 5" id="KW-0472">Membrane</keyword>
<reference evidence="6 7" key="1">
    <citation type="submission" date="2024-08" db="EMBL/GenBank/DDBJ databases">
        <title>Two novel Cytobacillus novel species.</title>
        <authorList>
            <person name="Liu G."/>
        </authorList>
    </citation>
    <scope>NUCLEOTIDE SEQUENCE [LARGE SCALE GENOMIC DNA]</scope>
    <source>
        <strain evidence="6 7">FJAT-54145</strain>
    </source>
</reference>
<gene>
    <name evidence="6" type="primary">ytaF</name>
    <name evidence="6" type="ORF">ACFYKX_24580</name>
</gene>
<sequence length="211" mass="22620">MEYTVSLLLLALAVSLDGFSVGFTYGLRKMQIPFKSITIIALCSAITLMIAMGIGHLIETLLSPQLAESIGGIVLVILGGWVLYQFFRPEKSKEILPHEKTIVNFEIKSLGLVINILKKPMSADFDKSGTITGIEAFMLGLALSLDAFGAGIGAAMLGFSPVYLAVTVAVMSSLFVTIGMKVGSIFSRTNWAGKFGFIPGILLIIIGIWKV</sequence>
<evidence type="ECO:0000256" key="4">
    <source>
        <dbReference type="ARBA" id="ARBA00023136"/>
    </source>
</evidence>
<dbReference type="EMBL" id="JBIACK010000019">
    <property type="protein sequence ID" value="MFE8703750.1"/>
    <property type="molecule type" value="Genomic_DNA"/>
</dbReference>
<proteinExistence type="predicted"/>
<keyword evidence="1" id="KW-1003">Cell membrane</keyword>
<protein>
    <submittedName>
        <fullName evidence="6">Sporulation membrane protein YtaF</fullName>
    </submittedName>
</protein>
<dbReference type="PANTHER" id="PTHR35529">
    <property type="entry name" value="MANGANESE EFFLUX PUMP MNTP-RELATED"/>
    <property type="match status" value="1"/>
</dbReference>
<dbReference type="PANTHER" id="PTHR35529:SF2">
    <property type="entry name" value="SPORULATION PROTEIN YTAF-RELATED"/>
    <property type="match status" value="1"/>
</dbReference>
<evidence type="ECO:0000313" key="6">
    <source>
        <dbReference type="EMBL" id="MFE8703750.1"/>
    </source>
</evidence>
<evidence type="ECO:0000256" key="3">
    <source>
        <dbReference type="ARBA" id="ARBA00022989"/>
    </source>
</evidence>
<keyword evidence="3 5" id="KW-1133">Transmembrane helix</keyword>
<evidence type="ECO:0000313" key="7">
    <source>
        <dbReference type="Proteomes" id="UP001601059"/>
    </source>
</evidence>
<feature type="transmembrane region" description="Helical" evidence="5">
    <location>
        <begin position="136"/>
        <end position="156"/>
    </location>
</feature>
<dbReference type="InterPro" id="IPR014205">
    <property type="entry name" value="Spore_YtaF"/>
</dbReference>
<dbReference type="InterPro" id="IPR003810">
    <property type="entry name" value="Mntp/YtaF"/>
</dbReference>
<evidence type="ECO:0000256" key="5">
    <source>
        <dbReference type="SAM" id="Phobius"/>
    </source>
</evidence>
<comment type="caution">
    <text evidence="6">The sequence shown here is derived from an EMBL/GenBank/DDBJ whole genome shotgun (WGS) entry which is preliminary data.</text>
</comment>
<name>A0ABW6KHM0_9BACI</name>
<keyword evidence="7" id="KW-1185">Reference proteome</keyword>
<dbReference type="Pfam" id="PF02659">
    <property type="entry name" value="Mntp"/>
    <property type="match status" value="2"/>
</dbReference>
<feature type="transmembrane region" description="Helical" evidence="5">
    <location>
        <begin position="39"/>
        <end position="58"/>
    </location>
</feature>
<dbReference type="RefSeq" id="WP_389364553.1">
    <property type="nucleotide sequence ID" value="NZ_JBIACK010000019.1"/>
</dbReference>
<evidence type="ECO:0000256" key="2">
    <source>
        <dbReference type="ARBA" id="ARBA00022692"/>
    </source>
</evidence>
<keyword evidence="2 5" id="KW-0812">Transmembrane</keyword>
<feature type="transmembrane region" description="Helical" evidence="5">
    <location>
        <begin position="6"/>
        <end position="27"/>
    </location>
</feature>
<dbReference type="Proteomes" id="UP001601059">
    <property type="component" value="Unassembled WGS sequence"/>
</dbReference>
<accession>A0ABW6KHM0</accession>
<feature type="transmembrane region" description="Helical" evidence="5">
    <location>
        <begin position="70"/>
        <end position="87"/>
    </location>
</feature>
<organism evidence="6 7">
    <name type="scientific">Cytobacillus spartinae</name>
    <dbReference type="NCBI Taxonomy" id="3299023"/>
    <lineage>
        <taxon>Bacteria</taxon>
        <taxon>Bacillati</taxon>
        <taxon>Bacillota</taxon>
        <taxon>Bacilli</taxon>
        <taxon>Bacillales</taxon>
        <taxon>Bacillaceae</taxon>
        <taxon>Cytobacillus</taxon>
    </lineage>
</organism>
<dbReference type="NCBIfam" id="TIGR02840">
    <property type="entry name" value="spore_YtaF"/>
    <property type="match status" value="1"/>
</dbReference>
<feature type="transmembrane region" description="Helical" evidence="5">
    <location>
        <begin position="162"/>
        <end position="179"/>
    </location>
</feature>
<evidence type="ECO:0000256" key="1">
    <source>
        <dbReference type="ARBA" id="ARBA00022475"/>
    </source>
</evidence>
<feature type="transmembrane region" description="Helical" evidence="5">
    <location>
        <begin position="191"/>
        <end position="209"/>
    </location>
</feature>